<dbReference type="Gene3D" id="3.40.190.10">
    <property type="entry name" value="Periplasmic binding protein-like II"/>
    <property type="match status" value="2"/>
</dbReference>
<dbReference type="RefSeq" id="WP_176941840.1">
    <property type="nucleotide sequence ID" value="NZ_JABZEC010000001.1"/>
</dbReference>
<evidence type="ECO:0000313" key="4">
    <source>
        <dbReference type="EMBL" id="NVY95668.1"/>
    </source>
</evidence>
<reference evidence="4 5" key="1">
    <citation type="submission" date="2020-06" db="EMBL/GenBank/DDBJ databases">
        <authorList>
            <person name="Kang J."/>
        </authorList>
    </citation>
    <scope>NUCLEOTIDE SEQUENCE [LARGE SCALE GENOMIC DNA]</scope>
    <source>
        <strain evidence="4 5">DCY120</strain>
    </source>
</reference>
<comment type="caution">
    <text evidence="4">The sequence shown here is derived from an EMBL/GenBank/DDBJ whole genome shotgun (WGS) entry which is preliminary data.</text>
</comment>
<sequence length="264" mass="30349">MKRWWKIILLLVLSLTLGACQHGRAQVTTKEQPLIIGVDDSFVPMGFQTKAGQLTGFDVDAAKAAGKLMHRKIKFQTIDWSMKETELKNGTIDLIWNGYTKTPARVQQVNFSRAYLKNEQVMVVAKRNKITQIQQLRNRVVGVQSASTGYFDVTEKPQLLKNFIKNKTPVQYDNIQDGMMDLRSNRIEGFVIDRVFAEYYLEKAKLTDQYQVLETPFAREDFAVGVSKKRPELLKQVNQVLKQLKDTGKLKQISKKWFGEDITE</sequence>
<feature type="domain" description="Solute-binding protein family 3/N-terminal" evidence="3">
    <location>
        <begin position="33"/>
        <end position="261"/>
    </location>
</feature>
<evidence type="ECO:0000256" key="1">
    <source>
        <dbReference type="ARBA" id="ARBA00022729"/>
    </source>
</evidence>
<dbReference type="Proteomes" id="UP000563523">
    <property type="component" value="Unassembled WGS sequence"/>
</dbReference>
<dbReference type="SMART" id="SM00062">
    <property type="entry name" value="PBPb"/>
    <property type="match status" value="1"/>
</dbReference>
<gene>
    <name evidence="4" type="ORF">HU830_00395</name>
</gene>
<dbReference type="PROSITE" id="PS51257">
    <property type="entry name" value="PROKAR_LIPOPROTEIN"/>
    <property type="match status" value="1"/>
</dbReference>
<accession>A0A850RA13</accession>
<name>A0A850RA13_9LACO</name>
<dbReference type="CDD" id="cd00996">
    <property type="entry name" value="PBP2_AatB_like"/>
    <property type="match status" value="1"/>
</dbReference>
<keyword evidence="1 2" id="KW-0732">Signal</keyword>
<evidence type="ECO:0000256" key="2">
    <source>
        <dbReference type="SAM" id="SignalP"/>
    </source>
</evidence>
<dbReference type="EMBL" id="JABZEC010000001">
    <property type="protein sequence ID" value="NVY95668.1"/>
    <property type="molecule type" value="Genomic_DNA"/>
</dbReference>
<proteinExistence type="predicted"/>
<organism evidence="4 5">
    <name type="scientific">Bombilactobacillus apium</name>
    <dbReference type="NCBI Taxonomy" id="2675299"/>
    <lineage>
        <taxon>Bacteria</taxon>
        <taxon>Bacillati</taxon>
        <taxon>Bacillota</taxon>
        <taxon>Bacilli</taxon>
        <taxon>Lactobacillales</taxon>
        <taxon>Lactobacillaceae</taxon>
        <taxon>Bombilactobacillus</taxon>
    </lineage>
</organism>
<evidence type="ECO:0000313" key="5">
    <source>
        <dbReference type="Proteomes" id="UP000563523"/>
    </source>
</evidence>
<feature type="signal peptide" evidence="2">
    <location>
        <begin position="1"/>
        <end position="25"/>
    </location>
</feature>
<dbReference type="PANTHER" id="PTHR35936:SF34">
    <property type="entry name" value="ABC TRANSPORTER EXTRACELLULAR-BINDING PROTEIN YCKB-RELATED"/>
    <property type="match status" value="1"/>
</dbReference>
<feature type="chain" id="PRO_5038820840" evidence="2">
    <location>
        <begin position="26"/>
        <end position="264"/>
    </location>
</feature>
<evidence type="ECO:0000259" key="3">
    <source>
        <dbReference type="SMART" id="SM00062"/>
    </source>
</evidence>
<dbReference type="PANTHER" id="PTHR35936">
    <property type="entry name" value="MEMBRANE-BOUND LYTIC MUREIN TRANSGLYCOSYLASE F"/>
    <property type="match status" value="1"/>
</dbReference>
<dbReference type="Pfam" id="PF00497">
    <property type="entry name" value="SBP_bac_3"/>
    <property type="match status" value="1"/>
</dbReference>
<dbReference type="AlphaFoldDB" id="A0A850RA13"/>
<keyword evidence="5" id="KW-1185">Reference proteome</keyword>
<dbReference type="SUPFAM" id="SSF53850">
    <property type="entry name" value="Periplasmic binding protein-like II"/>
    <property type="match status" value="1"/>
</dbReference>
<dbReference type="InterPro" id="IPR001638">
    <property type="entry name" value="Solute-binding_3/MltF_N"/>
</dbReference>
<protein>
    <submittedName>
        <fullName evidence="4">Amino acid ABC transporter substrate-binding protein</fullName>
    </submittedName>
</protein>